<dbReference type="Proteomes" id="UP001140502">
    <property type="component" value="Unassembled WGS sequence"/>
</dbReference>
<name>A0A9W8W6S9_9HYPO</name>
<organism evidence="1 2">
    <name type="scientific">Fusarium piperis</name>
    <dbReference type="NCBI Taxonomy" id="1435070"/>
    <lineage>
        <taxon>Eukaryota</taxon>
        <taxon>Fungi</taxon>
        <taxon>Dikarya</taxon>
        <taxon>Ascomycota</taxon>
        <taxon>Pezizomycotina</taxon>
        <taxon>Sordariomycetes</taxon>
        <taxon>Hypocreomycetidae</taxon>
        <taxon>Hypocreales</taxon>
        <taxon>Nectriaceae</taxon>
        <taxon>Fusarium</taxon>
        <taxon>Fusarium solani species complex</taxon>
    </lineage>
</organism>
<gene>
    <name evidence="1" type="ORF">N0V84_009171</name>
</gene>
<proteinExistence type="predicted"/>
<reference evidence="1" key="1">
    <citation type="submission" date="2022-10" db="EMBL/GenBank/DDBJ databases">
        <title>Tapping the CABI collections for fungal endophytes: first genome assemblies for Collariella, Neodidymelliopsis, Ascochyta clinopodiicola, Didymella pomorum, Didymosphaeria variabile, Neocosmospora piperis and Neocucurbitaria cava.</title>
        <authorList>
            <person name="Hill R."/>
        </authorList>
    </citation>
    <scope>NUCLEOTIDE SEQUENCE</scope>
    <source>
        <strain evidence="1">IMI 366586</strain>
    </source>
</reference>
<dbReference type="AlphaFoldDB" id="A0A9W8W6S9"/>
<comment type="caution">
    <text evidence="1">The sequence shown here is derived from an EMBL/GenBank/DDBJ whole genome shotgun (WGS) entry which is preliminary data.</text>
</comment>
<dbReference type="OrthoDB" id="5093792at2759"/>
<sequence length="197" mass="21829">MDNFTIDPMPDFMFDPVTMGYNSMTNNMMDNSMVNNLVVDNSASEDLMDITERAKDLVISDCIVHDLMVDEFSLTAIDSMAYAHSTPTIGFPTANTPVVLGDSIDTPMADSPVRNASTTDIFHAGNPQANNFPMTQESSTTGTMVDNSAATNRAASIFTPLVRKRLRHRMLFVDGARNIEGVWLCVKCAKHLDRRRR</sequence>
<keyword evidence="2" id="KW-1185">Reference proteome</keyword>
<dbReference type="EMBL" id="JAPEUR010000244">
    <property type="protein sequence ID" value="KAJ4313929.1"/>
    <property type="molecule type" value="Genomic_DNA"/>
</dbReference>
<evidence type="ECO:0000313" key="1">
    <source>
        <dbReference type="EMBL" id="KAJ4313929.1"/>
    </source>
</evidence>
<evidence type="ECO:0000313" key="2">
    <source>
        <dbReference type="Proteomes" id="UP001140502"/>
    </source>
</evidence>
<accession>A0A9W8W6S9</accession>
<protein>
    <submittedName>
        <fullName evidence="1">Uncharacterized protein</fullName>
    </submittedName>
</protein>